<sequence>MDIATLVGIIAGVGLVLVSILMNSGLSLFWSAPSAAIVCGGTVAATLIAYPMNELLRVMGLFIRVFFGKKSDLQELIETMVAVCNIARKGGVLAIESKLKEIDNDFLKKGLEMTVDGKDEATVISMMKREIKQIQKSHKDGWEIFGTMGAFAPAFGMIGTLIGLIQMLADLSDIGSVGPKMAV</sequence>
<keyword evidence="3 7" id="KW-0812">Transmembrane</keyword>
<protein>
    <submittedName>
        <fullName evidence="10">Uncharacterized protein</fullName>
    </submittedName>
</protein>
<feature type="transmembrane region" description="Helical" evidence="7">
    <location>
        <begin position="5"/>
        <end position="22"/>
    </location>
</feature>
<dbReference type="PANTHER" id="PTHR30433">
    <property type="entry name" value="CHEMOTAXIS PROTEIN MOTA"/>
    <property type="match status" value="1"/>
</dbReference>
<dbReference type="GO" id="GO:0071978">
    <property type="term" value="P:bacterial-type flagellum-dependent swarming motility"/>
    <property type="evidence" value="ECO:0007669"/>
    <property type="project" value="InterPro"/>
</dbReference>
<keyword evidence="6 7" id="KW-0472">Membrane</keyword>
<feature type="domain" description="Motility protein A N-terminal" evidence="9">
    <location>
        <begin position="6"/>
        <end position="89"/>
    </location>
</feature>
<name>A0A382JE02_9ZZZZ</name>
<dbReference type="GO" id="GO:0006935">
    <property type="term" value="P:chemotaxis"/>
    <property type="evidence" value="ECO:0007669"/>
    <property type="project" value="InterPro"/>
</dbReference>
<dbReference type="InterPro" id="IPR047055">
    <property type="entry name" value="MotA-like"/>
</dbReference>
<accession>A0A382JE02</accession>
<feature type="transmembrane region" description="Helical" evidence="7">
    <location>
        <begin position="28"/>
        <end position="50"/>
    </location>
</feature>
<evidence type="ECO:0000256" key="6">
    <source>
        <dbReference type="ARBA" id="ARBA00023136"/>
    </source>
</evidence>
<evidence type="ECO:0000259" key="9">
    <source>
        <dbReference type="Pfam" id="PF20560"/>
    </source>
</evidence>
<dbReference type="Pfam" id="PF01618">
    <property type="entry name" value="MotA_ExbB"/>
    <property type="match status" value="1"/>
</dbReference>
<evidence type="ECO:0000256" key="1">
    <source>
        <dbReference type="ARBA" id="ARBA00004651"/>
    </source>
</evidence>
<organism evidence="10">
    <name type="scientific">marine metagenome</name>
    <dbReference type="NCBI Taxonomy" id="408172"/>
    <lineage>
        <taxon>unclassified sequences</taxon>
        <taxon>metagenomes</taxon>
        <taxon>ecological metagenomes</taxon>
    </lineage>
</organism>
<dbReference type="EMBL" id="UINC01073237">
    <property type="protein sequence ID" value="SVC09467.1"/>
    <property type="molecule type" value="Genomic_DNA"/>
</dbReference>
<evidence type="ECO:0000256" key="2">
    <source>
        <dbReference type="ARBA" id="ARBA00022475"/>
    </source>
</evidence>
<dbReference type="PANTHER" id="PTHR30433:SF2">
    <property type="entry name" value="MOTILITY PROTEIN A"/>
    <property type="match status" value="1"/>
</dbReference>
<keyword evidence="4" id="KW-0283">Flagellar rotation</keyword>
<feature type="transmembrane region" description="Helical" evidence="7">
    <location>
        <begin position="144"/>
        <end position="169"/>
    </location>
</feature>
<evidence type="ECO:0000256" key="4">
    <source>
        <dbReference type="ARBA" id="ARBA00022779"/>
    </source>
</evidence>
<dbReference type="AlphaFoldDB" id="A0A382JE02"/>
<evidence type="ECO:0000313" key="10">
    <source>
        <dbReference type="EMBL" id="SVC09467.1"/>
    </source>
</evidence>
<keyword evidence="5 7" id="KW-1133">Transmembrane helix</keyword>
<evidence type="ECO:0000256" key="5">
    <source>
        <dbReference type="ARBA" id="ARBA00022989"/>
    </source>
</evidence>
<reference evidence="10" key="1">
    <citation type="submission" date="2018-05" db="EMBL/GenBank/DDBJ databases">
        <authorList>
            <person name="Lanie J.A."/>
            <person name="Ng W.-L."/>
            <person name="Kazmierczak K.M."/>
            <person name="Andrzejewski T.M."/>
            <person name="Davidsen T.M."/>
            <person name="Wayne K.J."/>
            <person name="Tettelin H."/>
            <person name="Glass J.I."/>
            <person name="Rusch D."/>
            <person name="Podicherti R."/>
            <person name="Tsui H.-C.T."/>
            <person name="Winkler M.E."/>
        </authorList>
    </citation>
    <scope>NUCLEOTIDE SEQUENCE</scope>
</reference>
<evidence type="ECO:0000259" key="8">
    <source>
        <dbReference type="Pfam" id="PF01618"/>
    </source>
</evidence>
<keyword evidence="2" id="KW-1003">Cell membrane</keyword>
<gene>
    <name evidence="10" type="ORF">METZ01_LOCUS262321</name>
</gene>
<dbReference type="Pfam" id="PF20560">
    <property type="entry name" value="MotA_N"/>
    <property type="match status" value="1"/>
</dbReference>
<evidence type="ECO:0000256" key="3">
    <source>
        <dbReference type="ARBA" id="ARBA00022692"/>
    </source>
</evidence>
<dbReference type="InterPro" id="IPR002898">
    <property type="entry name" value="MotA_ExbB_proton_chnl"/>
</dbReference>
<comment type="subcellular location">
    <subcellularLocation>
        <location evidence="1">Cell membrane</location>
        <topology evidence="1">Multi-pass membrane protein</topology>
    </subcellularLocation>
</comment>
<feature type="domain" description="MotA/TolQ/ExbB proton channel" evidence="8">
    <location>
        <begin position="100"/>
        <end position="181"/>
    </location>
</feature>
<dbReference type="InterPro" id="IPR046786">
    <property type="entry name" value="MotA_N"/>
</dbReference>
<proteinExistence type="predicted"/>
<evidence type="ECO:0000256" key="7">
    <source>
        <dbReference type="SAM" id="Phobius"/>
    </source>
</evidence>
<dbReference type="GO" id="GO:0005886">
    <property type="term" value="C:plasma membrane"/>
    <property type="evidence" value="ECO:0007669"/>
    <property type="project" value="UniProtKB-SubCell"/>
</dbReference>
<feature type="non-terminal residue" evidence="10">
    <location>
        <position position="183"/>
    </location>
</feature>